<dbReference type="AlphaFoldDB" id="A0A075LQC0"/>
<feature type="transmembrane region" description="Helical" evidence="1">
    <location>
        <begin position="401"/>
        <end position="422"/>
    </location>
</feature>
<feature type="transmembrane region" description="Helical" evidence="1">
    <location>
        <begin position="374"/>
        <end position="394"/>
    </location>
</feature>
<evidence type="ECO:0000313" key="2">
    <source>
        <dbReference type="EMBL" id="AIF68519.1"/>
    </source>
</evidence>
<reference evidence="2 3" key="2">
    <citation type="journal article" date="2015" name="Genome Announc.">
        <title>Complete Genome Sequence of Hyperthermophilic Piezophilic Archaeon Palaeococcus pacificus DY20341T, Isolated from Deep-Sea Hydrothermal Sediments.</title>
        <authorList>
            <person name="Zeng X."/>
            <person name="Jebbar M."/>
            <person name="Shao Z."/>
        </authorList>
    </citation>
    <scope>NUCLEOTIDE SEQUENCE [LARGE SCALE GENOMIC DNA]</scope>
    <source>
        <strain evidence="2 3">DY20341</strain>
    </source>
</reference>
<dbReference type="RefSeq" id="WP_048163990.1">
    <property type="nucleotide sequence ID" value="NZ_CP006019.1"/>
</dbReference>
<evidence type="ECO:0000256" key="1">
    <source>
        <dbReference type="SAM" id="Phobius"/>
    </source>
</evidence>
<keyword evidence="3" id="KW-1185">Reference proteome</keyword>
<dbReference type="OrthoDB" id="100264at2157"/>
<feature type="transmembrane region" description="Helical" evidence="1">
    <location>
        <begin position="428"/>
        <end position="452"/>
    </location>
</feature>
<reference evidence="3" key="1">
    <citation type="submission" date="2013-06" db="EMBL/GenBank/DDBJ databases">
        <title>Complete Genome Sequence of Hyperthermophilic Palaeococcus pacificus DY20341T, Isolated from a Deep-Sea Hydrothermal Sediments.</title>
        <authorList>
            <person name="Zeng X."/>
            <person name="Shao Z."/>
        </authorList>
    </citation>
    <scope>NUCLEOTIDE SEQUENCE [LARGE SCALE GENOMIC DNA]</scope>
    <source>
        <strain evidence="3">DY20341</strain>
    </source>
</reference>
<dbReference type="Proteomes" id="UP000027981">
    <property type="component" value="Chromosome"/>
</dbReference>
<dbReference type="EMBL" id="CP006019">
    <property type="protein sequence ID" value="AIF68519.1"/>
    <property type="molecule type" value="Genomic_DNA"/>
</dbReference>
<name>A0A075LQC0_9EURY</name>
<sequence length="461" mass="50817">MRRVLVLLTLLLLSPLTSAGYYVILDEDLATLEPYAQKIADFHNGTLIVSDFSNLSFLQDGDYALFVVDYSKFSADFVYSLYDSLDFDGDGIYNPILGFYPVNSEDGFKSWVKSLTSPMSGAALFVRRDGMSYGEYLTRSQNASLIWIYGHGDPLGVDLITWRFDREHMGNPKGKAFIFESCSVGEVWKTGKPLVLDLLAGGSLAVVASTDMGGVSYLPQELWLSNYSLGKLVQINNAYFMKIGVSPKVVLFGDPALKFSSEKRFTEVSILEAGIFKYLFPEVNGHIYLPSGEKPGTLGGIFLAAKIYYGVLNPVSLWDSIVTQDGIFPLLLLVYALIPALNFKRIRRRDVALSLTASLVVFIPLALISEDGPSSLQVSAKIIILWALALLSSLTLQKMRYLFLLLMLPFLMVIFAGIAGLVSLSYALFVSLVFVIVTVIVSVLLYVLVFGFEAVSRGKKA</sequence>
<proteinExistence type="predicted"/>
<feature type="transmembrane region" description="Helical" evidence="1">
    <location>
        <begin position="326"/>
        <end position="343"/>
    </location>
</feature>
<feature type="transmembrane region" description="Helical" evidence="1">
    <location>
        <begin position="350"/>
        <end position="368"/>
    </location>
</feature>
<keyword evidence="1" id="KW-1133">Transmembrane helix</keyword>
<dbReference type="HOGENOM" id="CLU_586114_0_0_2"/>
<organism evidence="2 3">
    <name type="scientific">Palaeococcus pacificus DY20341</name>
    <dbReference type="NCBI Taxonomy" id="1343739"/>
    <lineage>
        <taxon>Archaea</taxon>
        <taxon>Methanobacteriati</taxon>
        <taxon>Methanobacteriota</taxon>
        <taxon>Thermococci</taxon>
        <taxon>Thermococcales</taxon>
        <taxon>Thermococcaceae</taxon>
        <taxon>Palaeococcus</taxon>
    </lineage>
</organism>
<dbReference type="eggNOG" id="ENOG502N55C">
    <property type="taxonomic scope" value="Archaea"/>
</dbReference>
<keyword evidence="1" id="KW-0812">Transmembrane</keyword>
<dbReference type="GeneID" id="24841207"/>
<keyword evidence="1" id="KW-0472">Membrane</keyword>
<evidence type="ECO:0000313" key="3">
    <source>
        <dbReference type="Proteomes" id="UP000027981"/>
    </source>
</evidence>
<accession>A0A075LQC0</accession>
<dbReference type="KEGG" id="ppac:PAP_00360"/>
<dbReference type="STRING" id="1343739.PAP_00360"/>
<protein>
    <submittedName>
        <fullName evidence="2">Uncharacterized protein</fullName>
    </submittedName>
</protein>
<gene>
    <name evidence="2" type="ORF">PAP_00360</name>
</gene>